<dbReference type="Gene3D" id="3.30.1150.10">
    <property type="match status" value="1"/>
</dbReference>
<dbReference type="AlphaFoldDB" id="A0A090VDN2"/>
<reference evidence="4 6" key="2">
    <citation type="submission" date="2019-03" db="EMBL/GenBank/DDBJ databases">
        <title>Genomic Encyclopedia of Type Strains, Phase III (KMG-III): the genomes of soil and plant-associated and newly described type strains.</title>
        <authorList>
            <person name="Whitman W."/>
        </authorList>
    </citation>
    <scope>NUCLEOTIDE SEQUENCE [LARGE SCALE GENOMIC DNA]</scope>
    <source>
        <strain evidence="4 6">CECT 8301</strain>
    </source>
</reference>
<accession>A0A4R8MBQ5</accession>
<dbReference type="Proteomes" id="UP000294824">
    <property type="component" value="Unassembled WGS sequence"/>
</dbReference>
<evidence type="ECO:0000313" key="4">
    <source>
        <dbReference type="EMBL" id="TDY62754.1"/>
    </source>
</evidence>
<dbReference type="Pfam" id="PF03544">
    <property type="entry name" value="TonB_C"/>
    <property type="match status" value="1"/>
</dbReference>
<evidence type="ECO:0000313" key="6">
    <source>
        <dbReference type="Proteomes" id="UP000294824"/>
    </source>
</evidence>
<dbReference type="OrthoDB" id="1522859at2"/>
<reference evidence="3 5" key="1">
    <citation type="journal article" date="2014" name="Genome Announc.">
        <title>Draft Genome Sequences of Marine Flavobacterium Algibacter lectus Strains SS8 and NR4.</title>
        <authorList>
            <person name="Takatani N."/>
            <person name="Nakanishi M."/>
            <person name="Meirelles P."/>
            <person name="Mino S."/>
            <person name="Suda W."/>
            <person name="Oshima K."/>
            <person name="Hattori M."/>
            <person name="Ohkuma M."/>
            <person name="Hosokawa M."/>
            <person name="Miyashita K."/>
            <person name="Thompson F.L."/>
            <person name="Niwa A."/>
            <person name="Sawabe T."/>
            <person name="Sawabe T."/>
        </authorList>
    </citation>
    <scope>NUCLEOTIDE SEQUENCE [LARGE SCALE GENOMIC DNA]</scope>
    <source>
        <strain evidence="3 5">JCM 19300</strain>
    </source>
</reference>
<organism evidence="3 5">
    <name type="scientific">Algibacter lectus</name>
    <dbReference type="NCBI Taxonomy" id="221126"/>
    <lineage>
        <taxon>Bacteria</taxon>
        <taxon>Pseudomonadati</taxon>
        <taxon>Bacteroidota</taxon>
        <taxon>Flavobacteriia</taxon>
        <taxon>Flavobacteriales</taxon>
        <taxon>Flavobacteriaceae</taxon>
        <taxon>Algibacter</taxon>
    </lineage>
</organism>
<dbReference type="SUPFAM" id="SSF74653">
    <property type="entry name" value="TolA/TonB C-terminal domain"/>
    <property type="match status" value="1"/>
</dbReference>
<dbReference type="InterPro" id="IPR037682">
    <property type="entry name" value="TonB_C"/>
</dbReference>
<feature type="domain" description="TonB C-terminal" evidence="2">
    <location>
        <begin position="202"/>
        <end position="261"/>
    </location>
</feature>
<name>A0A090VDN2_9FLAO</name>
<evidence type="ECO:0000313" key="5">
    <source>
        <dbReference type="Proteomes" id="UP000029644"/>
    </source>
</evidence>
<accession>A0A090VDN2</accession>
<proteinExistence type="predicted"/>
<dbReference type="EMBL" id="BBNQ01000008">
    <property type="protein sequence ID" value="GAL62905.1"/>
    <property type="molecule type" value="Genomic_DNA"/>
</dbReference>
<feature type="transmembrane region" description="Helical" evidence="1">
    <location>
        <begin position="34"/>
        <end position="51"/>
    </location>
</feature>
<evidence type="ECO:0000313" key="3">
    <source>
        <dbReference type="EMBL" id="GAL62905.1"/>
    </source>
</evidence>
<keyword evidence="1" id="KW-0472">Membrane</keyword>
<dbReference type="Proteomes" id="UP000029644">
    <property type="component" value="Unassembled WGS sequence"/>
</dbReference>
<evidence type="ECO:0000259" key="2">
    <source>
        <dbReference type="Pfam" id="PF03544"/>
    </source>
</evidence>
<dbReference type="GO" id="GO:0055085">
    <property type="term" value="P:transmembrane transport"/>
    <property type="evidence" value="ECO:0007669"/>
    <property type="project" value="InterPro"/>
</dbReference>
<dbReference type="RefSeq" id="WP_042504723.1">
    <property type="nucleotide sequence ID" value="NZ_BBNQ01000008.1"/>
</dbReference>
<evidence type="ECO:0000256" key="1">
    <source>
        <dbReference type="SAM" id="Phobius"/>
    </source>
</evidence>
<keyword evidence="1" id="KW-0812">Transmembrane</keyword>
<dbReference type="EMBL" id="SORL01000008">
    <property type="protein sequence ID" value="TDY62754.1"/>
    <property type="molecule type" value="Genomic_DNA"/>
</dbReference>
<protein>
    <submittedName>
        <fullName evidence="4">Protein TonB</fullName>
    </submittedName>
    <submittedName>
        <fullName evidence="3">TonB family protein</fullName>
    </submittedName>
</protein>
<comment type="caution">
    <text evidence="3">The sequence shown here is derived from an EMBL/GenBank/DDBJ whole genome shotgun (WGS) entry which is preliminary data.</text>
</comment>
<keyword evidence="6" id="KW-1185">Reference proteome</keyword>
<keyword evidence="1" id="KW-1133">Transmembrane helix</keyword>
<sequence>MSNPKKTHELIRQNEQIVKKSQKHDANLQKNSTLYFQVGLIICLFMVYGLFEMKFESEIPKESSFNFEPDPEEIRIENFKIYVEPVKEVQPEPKKSTKLIDKVEEVDNDAPLEEAMNIKTADQNTTSKPIAIGDIVVEGPPADEPPVDFVSVEEVPVYPGCENKKTNLDKRKCMSEKITKLVQRKFDTNLGSELGLSGKQVIRTQFKIDKTGRVTDIKTRGTHPDLEKEAERVINNIPEMTPGKQRDKNVGVIYTLPIVFSVQ</sequence>
<gene>
    <name evidence="4" type="ORF">DFQ06_2604</name>
    <name evidence="3" type="ORF">JCM19300_3473</name>
</gene>